<evidence type="ECO:0000313" key="1">
    <source>
        <dbReference type="EMBL" id="JAI05153.1"/>
    </source>
</evidence>
<organism evidence="1">
    <name type="scientific">Anguilla anguilla</name>
    <name type="common">European freshwater eel</name>
    <name type="synonym">Muraena anguilla</name>
    <dbReference type="NCBI Taxonomy" id="7936"/>
    <lineage>
        <taxon>Eukaryota</taxon>
        <taxon>Metazoa</taxon>
        <taxon>Chordata</taxon>
        <taxon>Craniata</taxon>
        <taxon>Vertebrata</taxon>
        <taxon>Euteleostomi</taxon>
        <taxon>Actinopterygii</taxon>
        <taxon>Neopterygii</taxon>
        <taxon>Teleostei</taxon>
        <taxon>Anguilliformes</taxon>
        <taxon>Anguillidae</taxon>
        <taxon>Anguilla</taxon>
    </lineage>
</organism>
<sequence>MESHGVNVRWIHRSIIIRHALQKNISTKDALVVPCSRILQEPPSSLEEHLGHWNVLKDGAP</sequence>
<dbReference type="AlphaFoldDB" id="A0A0E9XQW7"/>
<proteinExistence type="predicted"/>
<accession>A0A0E9XQW7</accession>
<protein>
    <submittedName>
        <fullName evidence="1">Uncharacterized protein</fullName>
    </submittedName>
</protein>
<name>A0A0E9XQW7_ANGAN</name>
<reference evidence="1" key="2">
    <citation type="journal article" date="2015" name="Fish Shellfish Immunol.">
        <title>Early steps in the European eel (Anguilla anguilla)-Vibrio vulnificus interaction in the gills: Role of the RtxA13 toxin.</title>
        <authorList>
            <person name="Callol A."/>
            <person name="Pajuelo D."/>
            <person name="Ebbesson L."/>
            <person name="Teles M."/>
            <person name="MacKenzie S."/>
            <person name="Amaro C."/>
        </authorList>
    </citation>
    <scope>NUCLEOTIDE SEQUENCE</scope>
</reference>
<reference evidence="1" key="1">
    <citation type="submission" date="2014-11" db="EMBL/GenBank/DDBJ databases">
        <authorList>
            <person name="Amaro Gonzalez C."/>
        </authorList>
    </citation>
    <scope>NUCLEOTIDE SEQUENCE</scope>
</reference>
<dbReference type="EMBL" id="GBXM01003425">
    <property type="protein sequence ID" value="JAI05153.1"/>
    <property type="molecule type" value="Transcribed_RNA"/>
</dbReference>